<dbReference type="SUPFAM" id="SSF158710">
    <property type="entry name" value="PSPTO4464-like"/>
    <property type="match status" value="1"/>
</dbReference>
<dbReference type="Proteomes" id="UP000297475">
    <property type="component" value="Unassembled WGS sequence"/>
</dbReference>
<dbReference type="OrthoDB" id="5293604at2"/>
<evidence type="ECO:0000313" key="6">
    <source>
        <dbReference type="EMBL" id="TGG90752.1"/>
    </source>
</evidence>
<gene>
    <name evidence="5" type="primary">darP</name>
    <name evidence="6" type="ORF">E4656_17610</name>
</gene>
<evidence type="ECO:0000313" key="7">
    <source>
        <dbReference type="Proteomes" id="UP000297475"/>
    </source>
</evidence>
<evidence type="ECO:0000256" key="5">
    <source>
        <dbReference type="HAMAP-Rule" id="MF_00765"/>
    </source>
</evidence>
<keyword evidence="7" id="KW-1185">Reference proteome</keyword>
<comment type="caution">
    <text evidence="6">The sequence shown here is derived from an EMBL/GenBank/DDBJ whole genome shotgun (WGS) entry which is preliminary data.</text>
</comment>
<organism evidence="6 7">
    <name type="scientific">Natronospirillum operosum</name>
    <dbReference type="NCBI Taxonomy" id="2759953"/>
    <lineage>
        <taxon>Bacteria</taxon>
        <taxon>Pseudomonadati</taxon>
        <taxon>Pseudomonadota</taxon>
        <taxon>Gammaproteobacteria</taxon>
        <taxon>Oceanospirillales</taxon>
        <taxon>Natronospirillaceae</taxon>
        <taxon>Natronospirillum</taxon>
    </lineage>
</organism>
<dbReference type="GO" id="GO:1902626">
    <property type="term" value="P:assembly of large subunit precursor of preribosome"/>
    <property type="evidence" value="ECO:0007669"/>
    <property type="project" value="UniProtKB-UniRule"/>
</dbReference>
<dbReference type="Gene3D" id="1.10.60.30">
    <property type="entry name" value="PSPTO4464-like domains"/>
    <property type="match status" value="2"/>
</dbReference>
<dbReference type="EMBL" id="SRMF01000011">
    <property type="protein sequence ID" value="TGG90752.1"/>
    <property type="molecule type" value="Genomic_DNA"/>
</dbReference>
<proteinExistence type="inferred from homology"/>
<dbReference type="HAMAP" id="MF_00765">
    <property type="entry name" value="DarP"/>
    <property type="match status" value="1"/>
</dbReference>
<dbReference type="PANTHER" id="PTHR38101">
    <property type="entry name" value="UPF0307 PROTEIN YJGA"/>
    <property type="match status" value="1"/>
</dbReference>
<accession>A0A4Z0W2V6</accession>
<comment type="similarity">
    <text evidence="5">Belongs to the DarP family.</text>
</comment>
<keyword evidence="4 5" id="KW-0694">RNA-binding</keyword>
<keyword evidence="2 5" id="KW-0690">Ribosome biogenesis</keyword>
<evidence type="ECO:0000256" key="2">
    <source>
        <dbReference type="ARBA" id="ARBA00022517"/>
    </source>
</evidence>
<comment type="function">
    <text evidence="5">Member of a network of 50S ribosomal subunit biogenesis factors which assembles along the 30S-50S interface, preventing incorrect 23S rRNA structures from forming. Promotes peptidyl transferase center (PTC) maturation.</text>
</comment>
<dbReference type="Pfam" id="PF04751">
    <property type="entry name" value="DarP"/>
    <property type="match status" value="1"/>
</dbReference>
<name>A0A4Z0W2V6_9GAMM</name>
<dbReference type="AlphaFoldDB" id="A0A4Z0W2V6"/>
<dbReference type="CDD" id="cd16331">
    <property type="entry name" value="YjgA-like"/>
    <property type="match status" value="1"/>
</dbReference>
<dbReference type="NCBIfam" id="NF003593">
    <property type="entry name" value="PRK05255.1-1"/>
    <property type="match status" value="1"/>
</dbReference>
<dbReference type="GO" id="GO:0043022">
    <property type="term" value="F:ribosome binding"/>
    <property type="evidence" value="ECO:0007669"/>
    <property type="project" value="UniProtKB-UniRule"/>
</dbReference>
<dbReference type="PANTHER" id="PTHR38101:SF1">
    <property type="entry name" value="UPF0307 PROTEIN YJGA"/>
    <property type="match status" value="1"/>
</dbReference>
<evidence type="ECO:0000256" key="4">
    <source>
        <dbReference type="ARBA" id="ARBA00022884"/>
    </source>
</evidence>
<dbReference type="InterPro" id="IPR023153">
    <property type="entry name" value="DarP_sf"/>
</dbReference>
<protein>
    <recommendedName>
        <fullName evidence="5">Dual-action ribosomal maturation protein DarP</fullName>
    </recommendedName>
    <alternativeName>
        <fullName evidence="5">Large ribosomal subunit assembly factor DarP</fullName>
    </alternativeName>
</protein>
<dbReference type="PIRSF" id="PIRSF016183">
    <property type="entry name" value="UCP016183"/>
    <property type="match status" value="1"/>
</dbReference>
<dbReference type="InterPro" id="IPR006839">
    <property type="entry name" value="DarP"/>
</dbReference>
<dbReference type="GO" id="GO:0019843">
    <property type="term" value="F:rRNA binding"/>
    <property type="evidence" value="ECO:0007669"/>
    <property type="project" value="UniProtKB-UniRule"/>
</dbReference>
<keyword evidence="3 5" id="KW-0699">rRNA-binding</keyword>
<comment type="subcellular location">
    <subcellularLocation>
        <location evidence="5">Cytoplasm</location>
    </subcellularLocation>
    <text evidence="5">Associates with late stage pre-50S ribosomal subunits.</text>
</comment>
<dbReference type="GO" id="GO:0005829">
    <property type="term" value="C:cytosol"/>
    <property type="evidence" value="ECO:0007669"/>
    <property type="project" value="TreeGrafter"/>
</dbReference>
<keyword evidence="1 5" id="KW-0963">Cytoplasm</keyword>
<reference evidence="6 7" key="1">
    <citation type="submission" date="2019-04" db="EMBL/GenBank/DDBJ databases">
        <title>Natronospirillum operosus gen. nov., sp. nov., a haloalkaliphilic satellite isolated from decaying biomass of laboratory culture of cyanobacterium Geitlerinema sp. and proposal of Natronospirillaceae fam. nov. and Saccharospirillaceae fam. nov.</title>
        <authorList>
            <person name="Kevbrin V."/>
            <person name="Boltyanskaya Y."/>
            <person name="Koziaeva V."/>
            <person name="Grouzdev D.S."/>
            <person name="Park M."/>
            <person name="Cho J."/>
        </authorList>
    </citation>
    <scope>NUCLEOTIDE SEQUENCE [LARGE SCALE GENOMIC DNA]</scope>
    <source>
        <strain evidence="6 7">G-116</strain>
    </source>
</reference>
<evidence type="ECO:0000256" key="1">
    <source>
        <dbReference type="ARBA" id="ARBA00022490"/>
    </source>
</evidence>
<sequence length="188" mass="21757">MSTSSERPSPYELPADDEIEWVSKSEMKREAQRTEALAEQLIGLSQSRLQSLELPSPVVQAVREARRLTKPDAVRRQTRHVSRLLQKLDLDLLSSRLALFDPDSDTFRQINQLAERWRDDLLQDSAALTRFLEDYPEVDRQALRQLIMNTQRELKKQPAEAPPSPTLQKNRKRLLQTLRTAITEQFPG</sequence>
<evidence type="ECO:0000256" key="3">
    <source>
        <dbReference type="ARBA" id="ARBA00022730"/>
    </source>
</evidence>
<dbReference type="RefSeq" id="WP_135484632.1">
    <property type="nucleotide sequence ID" value="NZ_SRMF01000011.1"/>
</dbReference>